<evidence type="ECO:0000313" key="23">
    <source>
        <dbReference type="Proteomes" id="UP000289738"/>
    </source>
</evidence>
<dbReference type="InterPro" id="IPR017441">
    <property type="entry name" value="Protein_kinase_ATP_BS"/>
</dbReference>
<dbReference type="SUPFAM" id="SSF52058">
    <property type="entry name" value="L domain-like"/>
    <property type="match status" value="1"/>
</dbReference>
<evidence type="ECO:0000256" key="4">
    <source>
        <dbReference type="ARBA" id="ARBA00022553"/>
    </source>
</evidence>
<dbReference type="PANTHER" id="PTHR48005:SF16">
    <property type="entry name" value="MDIS1-INTERACTING RECEPTOR LIKE KINASE 2-LIKE ISOFORM X1"/>
    <property type="match status" value="1"/>
</dbReference>
<name>A0A444YS97_ARAHY</name>
<dbReference type="GO" id="GO:0004674">
    <property type="term" value="F:protein serine/threonine kinase activity"/>
    <property type="evidence" value="ECO:0007669"/>
    <property type="project" value="UniProtKB-KW"/>
</dbReference>
<dbReference type="Proteomes" id="UP000289738">
    <property type="component" value="Chromosome B06"/>
</dbReference>
<feature type="transmembrane region" description="Helical" evidence="20">
    <location>
        <begin position="134"/>
        <end position="156"/>
    </location>
</feature>
<keyword evidence="7 20" id="KW-0812">Transmembrane</keyword>
<dbReference type="Gene3D" id="3.80.10.10">
    <property type="entry name" value="Ribonuclease Inhibitor"/>
    <property type="match status" value="1"/>
</dbReference>
<feature type="binding site" evidence="19">
    <location>
        <position position="207"/>
    </location>
    <ligand>
        <name>ATP</name>
        <dbReference type="ChEBI" id="CHEBI:30616"/>
    </ligand>
</feature>
<reference evidence="22 23" key="1">
    <citation type="submission" date="2019-01" db="EMBL/GenBank/DDBJ databases">
        <title>Sequencing of cultivated peanut Arachis hypogaea provides insights into genome evolution and oil improvement.</title>
        <authorList>
            <person name="Chen X."/>
        </authorList>
    </citation>
    <scope>NUCLEOTIDE SEQUENCE [LARGE SCALE GENOMIC DNA]</scope>
    <source>
        <strain evidence="23">cv. Fuhuasheng</strain>
        <tissue evidence="22">Leaves</tissue>
    </source>
</reference>
<keyword evidence="5" id="KW-0433">Leucine-rich repeat</keyword>
<keyword evidence="4" id="KW-0597">Phosphoprotein</keyword>
<dbReference type="PROSITE" id="PS50011">
    <property type="entry name" value="PROTEIN_KINASE_DOM"/>
    <property type="match status" value="2"/>
</dbReference>
<keyword evidence="14 20" id="KW-0472">Membrane</keyword>
<dbReference type="FunFam" id="3.30.200.20:FF:000309">
    <property type="entry name" value="Leucine-rich repeat receptor protein kinase MSP1"/>
    <property type="match status" value="2"/>
</dbReference>
<gene>
    <name evidence="22" type="ORF">Ahy_B06g084561</name>
</gene>
<dbReference type="InterPro" id="IPR001245">
    <property type="entry name" value="Ser-Thr/Tyr_kinase_cat_dom"/>
</dbReference>
<evidence type="ECO:0000256" key="9">
    <source>
        <dbReference type="ARBA" id="ARBA00022737"/>
    </source>
</evidence>
<dbReference type="InterPro" id="IPR032675">
    <property type="entry name" value="LRR_dom_sf"/>
</dbReference>
<comment type="caution">
    <text evidence="22">The sequence shown here is derived from an EMBL/GenBank/DDBJ whole genome shotgun (WGS) entry which is preliminary data.</text>
</comment>
<dbReference type="EMBL" id="SDMP01000016">
    <property type="protein sequence ID" value="RYR04788.1"/>
    <property type="molecule type" value="Genomic_DNA"/>
</dbReference>
<sequence>MISGVIPPKLFQLTNLVSVHLSNNQLGGNIPSEIRNFDSFCHVNLSNNKLEALIPSPILNCFMSFGKVDLSNNVLSENIPSKIVVMYPFCPLMIILIFLGENFLYQIWILATIISESVNSSVQVQKIKKLSNLIVIALPITCCFLLIIFVGILCYIRCTNKNYDGKIAFEDIIEATQDFDIRYCIGTGAYGSVYKAQLPSGKIVALKKVHLRESQNPSFDKSFHNEVKMLSQICHRNIIKLHGFCLHNRCIFLVYKCIEQGSLFYALNMDDVVTKREREKKRRKAEHSCILLSRTSELLDFLILIFKSNIISWNIWILAPVCAAKLAYTMTVTKKCDVYSFGVVALETLTGRHPGDLIFSLFNSSNKNIMIKDLLDSRIRLSLCQRDTQTIVQVLTLALACLRSDPMSRSSMQQVAYELSNFEQLSLYCIGTGAYGSVYRAQLPSGKVVALKKLHQLESQNPSFDKSFRNEVKMLTQIIHRNIVKFHGFCLHNRCMFLIYEYMERGNLFYALRIDDEAEELSWSQRVNIVSGTTNALSYMHHDCSPAIVHKDLHVVVSDFGTARLIDPDSSNQTLQVGTYEYLAPELAYMLTLTEKCDVYSFGVVALETLMGRHMGDLISSLFESSSKNIIVKDLLDSRIHLPSCQKDIQVIVQVVTLALACLHSNSKSRLSMQQVAHELSNFKQSSLILPLSEITVQQLIA</sequence>
<keyword evidence="15" id="KW-0675">Receptor</keyword>
<keyword evidence="10 19" id="KW-0547">Nucleotide-binding</keyword>
<evidence type="ECO:0000256" key="8">
    <source>
        <dbReference type="ARBA" id="ARBA00022729"/>
    </source>
</evidence>
<keyword evidence="12 19" id="KW-0067">ATP-binding</keyword>
<evidence type="ECO:0000256" key="20">
    <source>
        <dbReference type="SAM" id="Phobius"/>
    </source>
</evidence>
<feature type="domain" description="Protein kinase" evidence="21">
    <location>
        <begin position="424"/>
        <end position="681"/>
    </location>
</feature>
<dbReference type="Pfam" id="PF00069">
    <property type="entry name" value="Pkinase"/>
    <property type="match status" value="2"/>
</dbReference>
<feature type="transmembrane region" description="Helical" evidence="20">
    <location>
        <begin position="92"/>
        <end position="114"/>
    </location>
</feature>
<evidence type="ECO:0000256" key="17">
    <source>
        <dbReference type="ARBA" id="ARBA00047899"/>
    </source>
</evidence>
<evidence type="ECO:0000256" key="15">
    <source>
        <dbReference type="ARBA" id="ARBA00023170"/>
    </source>
</evidence>
<evidence type="ECO:0000256" key="11">
    <source>
        <dbReference type="ARBA" id="ARBA00022777"/>
    </source>
</evidence>
<keyword evidence="11" id="KW-0418">Kinase</keyword>
<evidence type="ECO:0000256" key="2">
    <source>
        <dbReference type="ARBA" id="ARBA00012513"/>
    </source>
</evidence>
<keyword evidence="9" id="KW-0677">Repeat</keyword>
<dbReference type="InterPro" id="IPR011009">
    <property type="entry name" value="Kinase-like_dom_sf"/>
</dbReference>
<evidence type="ECO:0000256" key="7">
    <source>
        <dbReference type="ARBA" id="ARBA00022692"/>
    </source>
</evidence>
<protein>
    <recommendedName>
        <fullName evidence="2">non-specific serine/threonine protein kinase</fullName>
        <ecNumber evidence="2">2.7.11.1</ecNumber>
    </recommendedName>
</protein>
<comment type="catalytic activity">
    <reaction evidence="17">
        <text>L-threonyl-[protein] + ATP = O-phospho-L-threonyl-[protein] + ADP + H(+)</text>
        <dbReference type="Rhea" id="RHEA:46608"/>
        <dbReference type="Rhea" id="RHEA-COMP:11060"/>
        <dbReference type="Rhea" id="RHEA-COMP:11605"/>
        <dbReference type="ChEBI" id="CHEBI:15378"/>
        <dbReference type="ChEBI" id="CHEBI:30013"/>
        <dbReference type="ChEBI" id="CHEBI:30616"/>
        <dbReference type="ChEBI" id="CHEBI:61977"/>
        <dbReference type="ChEBI" id="CHEBI:456216"/>
        <dbReference type="EC" id="2.7.11.1"/>
    </reaction>
</comment>
<proteinExistence type="predicted"/>
<dbReference type="GO" id="GO:0016020">
    <property type="term" value="C:membrane"/>
    <property type="evidence" value="ECO:0007669"/>
    <property type="project" value="UniProtKB-SubCell"/>
</dbReference>
<feature type="domain" description="Protein kinase" evidence="21">
    <location>
        <begin position="179"/>
        <end position="422"/>
    </location>
</feature>
<dbReference type="Gene3D" id="3.30.200.20">
    <property type="entry name" value="Phosphorylase Kinase, domain 1"/>
    <property type="match status" value="2"/>
</dbReference>
<evidence type="ECO:0000256" key="5">
    <source>
        <dbReference type="ARBA" id="ARBA00022614"/>
    </source>
</evidence>
<evidence type="ECO:0000256" key="16">
    <source>
        <dbReference type="ARBA" id="ARBA00023180"/>
    </source>
</evidence>
<evidence type="ECO:0000259" key="21">
    <source>
        <dbReference type="PROSITE" id="PS50011"/>
    </source>
</evidence>
<comment type="catalytic activity">
    <reaction evidence="18">
        <text>L-seryl-[protein] + ATP = O-phospho-L-seryl-[protein] + ADP + H(+)</text>
        <dbReference type="Rhea" id="RHEA:17989"/>
        <dbReference type="Rhea" id="RHEA-COMP:9863"/>
        <dbReference type="Rhea" id="RHEA-COMP:11604"/>
        <dbReference type="ChEBI" id="CHEBI:15378"/>
        <dbReference type="ChEBI" id="CHEBI:29999"/>
        <dbReference type="ChEBI" id="CHEBI:30616"/>
        <dbReference type="ChEBI" id="CHEBI:83421"/>
        <dbReference type="ChEBI" id="CHEBI:456216"/>
        <dbReference type="EC" id="2.7.11.1"/>
    </reaction>
</comment>
<evidence type="ECO:0000256" key="3">
    <source>
        <dbReference type="ARBA" id="ARBA00022527"/>
    </source>
</evidence>
<dbReference type="GO" id="GO:0005524">
    <property type="term" value="F:ATP binding"/>
    <property type="evidence" value="ECO:0007669"/>
    <property type="project" value="UniProtKB-UniRule"/>
</dbReference>
<accession>A0A444YS97</accession>
<keyword evidence="16" id="KW-0325">Glycoprotein</keyword>
<evidence type="ECO:0000256" key="13">
    <source>
        <dbReference type="ARBA" id="ARBA00022989"/>
    </source>
</evidence>
<evidence type="ECO:0000256" key="18">
    <source>
        <dbReference type="ARBA" id="ARBA00048679"/>
    </source>
</evidence>
<evidence type="ECO:0000256" key="14">
    <source>
        <dbReference type="ARBA" id="ARBA00023136"/>
    </source>
</evidence>
<evidence type="ECO:0000256" key="6">
    <source>
        <dbReference type="ARBA" id="ARBA00022679"/>
    </source>
</evidence>
<dbReference type="InterPro" id="IPR001611">
    <property type="entry name" value="Leu-rich_rpt"/>
</dbReference>
<keyword evidence="23" id="KW-1185">Reference proteome</keyword>
<dbReference type="SUPFAM" id="SSF56112">
    <property type="entry name" value="Protein kinase-like (PK-like)"/>
    <property type="match status" value="2"/>
</dbReference>
<feature type="binding site" evidence="19">
    <location>
        <position position="452"/>
    </location>
    <ligand>
        <name>ATP</name>
        <dbReference type="ChEBI" id="CHEBI:30616"/>
    </ligand>
</feature>
<keyword evidence="6" id="KW-0808">Transferase</keyword>
<dbReference type="STRING" id="3818.A0A444YS97"/>
<evidence type="ECO:0000256" key="1">
    <source>
        <dbReference type="ARBA" id="ARBA00004479"/>
    </source>
</evidence>
<dbReference type="InterPro" id="IPR051420">
    <property type="entry name" value="Ser_Thr_Kinases_DiverseReg"/>
</dbReference>
<dbReference type="Pfam" id="PF00560">
    <property type="entry name" value="LRR_1"/>
    <property type="match status" value="1"/>
</dbReference>
<comment type="subcellular location">
    <subcellularLocation>
        <location evidence="1">Membrane</location>
        <topology evidence="1">Single-pass type I membrane protein</topology>
    </subcellularLocation>
</comment>
<keyword evidence="13 20" id="KW-1133">Transmembrane helix</keyword>
<evidence type="ECO:0000256" key="10">
    <source>
        <dbReference type="ARBA" id="ARBA00022741"/>
    </source>
</evidence>
<dbReference type="InterPro" id="IPR000719">
    <property type="entry name" value="Prot_kinase_dom"/>
</dbReference>
<dbReference type="Pfam" id="PF07714">
    <property type="entry name" value="PK_Tyr_Ser-Thr"/>
    <property type="match status" value="1"/>
</dbReference>
<evidence type="ECO:0000313" key="22">
    <source>
        <dbReference type="EMBL" id="RYR04788.1"/>
    </source>
</evidence>
<organism evidence="22 23">
    <name type="scientific">Arachis hypogaea</name>
    <name type="common">Peanut</name>
    <dbReference type="NCBI Taxonomy" id="3818"/>
    <lineage>
        <taxon>Eukaryota</taxon>
        <taxon>Viridiplantae</taxon>
        <taxon>Streptophyta</taxon>
        <taxon>Embryophyta</taxon>
        <taxon>Tracheophyta</taxon>
        <taxon>Spermatophyta</taxon>
        <taxon>Magnoliopsida</taxon>
        <taxon>eudicotyledons</taxon>
        <taxon>Gunneridae</taxon>
        <taxon>Pentapetalae</taxon>
        <taxon>rosids</taxon>
        <taxon>fabids</taxon>
        <taxon>Fabales</taxon>
        <taxon>Fabaceae</taxon>
        <taxon>Papilionoideae</taxon>
        <taxon>50 kb inversion clade</taxon>
        <taxon>dalbergioids sensu lato</taxon>
        <taxon>Dalbergieae</taxon>
        <taxon>Pterocarpus clade</taxon>
        <taxon>Arachis</taxon>
    </lineage>
</organism>
<dbReference type="PROSITE" id="PS00107">
    <property type="entry name" value="PROTEIN_KINASE_ATP"/>
    <property type="match status" value="2"/>
</dbReference>
<evidence type="ECO:0000256" key="19">
    <source>
        <dbReference type="PROSITE-ProRule" id="PRU10141"/>
    </source>
</evidence>
<dbReference type="Gene3D" id="1.10.510.10">
    <property type="entry name" value="Transferase(Phosphotransferase) domain 1"/>
    <property type="match status" value="2"/>
</dbReference>
<dbReference type="AlphaFoldDB" id="A0A444YS97"/>
<evidence type="ECO:0000256" key="12">
    <source>
        <dbReference type="ARBA" id="ARBA00022840"/>
    </source>
</evidence>
<keyword evidence="8" id="KW-0732">Signal</keyword>
<dbReference type="EC" id="2.7.11.1" evidence="2"/>
<dbReference type="PANTHER" id="PTHR48005">
    <property type="entry name" value="LEUCINE RICH REPEAT KINASE 2"/>
    <property type="match status" value="1"/>
</dbReference>
<keyword evidence="3" id="KW-0723">Serine/threonine-protein kinase</keyword>